<sequence length="257" mass="29286">MADNELKRCMKEPGYTENDLINICVFDRNQSRKCVVDLGNKCKDIDFGDISESIRKLQFITSNSYKHAILQELLGIPVMQVKLDIEEIQGSKEAIVADKLRKVCHLVNECNIVIIDDTSIHIDGLYGFPGQYAKDFLSIGMKKVIDVAKKVGDLCRYSTIIGLAYAHEGDIVMKTFDGEVTGRIVLKEAVEPKLFRDVFVARDEEYFDVPDGLAGIKIGRYRAVQKMQQYLMEMNICIREEQMQFENKPLSEQGRDD</sequence>
<keyword evidence="4" id="KW-1185">Reference proteome</keyword>
<dbReference type="Gene3D" id="3.90.950.10">
    <property type="match status" value="1"/>
</dbReference>
<evidence type="ECO:0000313" key="4">
    <source>
        <dbReference type="Proteomes" id="UP000031056"/>
    </source>
</evidence>
<dbReference type="GO" id="GO:0047429">
    <property type="term" value="F:nucleoside triphosphate diphosphatase activity"/>
    <property type="evidence" value="ECO:0007669"/>
    <property type="project" value="InterPro"/>
</dbReference>
<dbReference type="Pfam" id="PF01725">
    <property type="entry name" value="Ham1p_like"/>
    <property type="match status" value="1"/>
</dbReference>
<dbReference type="EMBL" id="JOKQ01000001">
    <property type="protein sequence ID" value="KHN70511.1"/>
    <property type="molecule type" value="Genomic_DNA"/>
</dbReference>
<evidence type="ECO:0000256" key="1">
    <source>
        <dbReference type="ARBA" id="ARBA00008023"/>
    </source>
</evidence>
<dbReference type="GO" id="GO:0005737">
    <property type="term" value="C:cytoplasm"/>
    <property type="evidence" value="ECO:0007669"/>
    <property type="project" value="TreeGrafter"/>
</dbReference>
<evidence type="ECO:0000313" key="3">
    <source>
        <dbReference type="EMBL" id="KHN70511.1"/>
    </source>
</evidence>
<organism evidence="3 4">
    <name type="scientific">Ordospora colligata OC4</name>
    <dbReference type="NCBI Taxonomy" id="1354746"/>
    <lineage>
        <taxon>Eukaryota</taxon>
        <taxon>Fungi</taxon>
        <taxon>Fungi incertae sedis</taxon>
        <taxon>Microsporidia</taxon>
        <taxon>Ordosporidae</taxon>
        <taxon>Ordospora</taxon>
    </lineage>
</organism>
<dbReference type="STRING" id="1354746.A0A0B2UHF6"/>
<protein>
    <submittedName>
        <fullName evidence="3">HAM1 domain-containing protein</fullName>
    </submittedName>
</protein>
<comment type="caution">
    <text evidence="3">The sequence shown here is derived from an EMBL/GenBank/DDBJ whole genome shotgun (WGS) entry which is preliminary data.</text>
</comment>
<dbReference type="RefSeq" id="XP_014564553.1">
    <property type="nucleotide sequence ID" value="XM_014709067.1"/>
</dbReference>
<dbReference type="OrthoDB" id="6288734at2759"/>
<dbReference type="AlphaFoldDB" id="A0A0B2UHF6"/>
<keyword evidence="2" id="KW-0378">Hydrolase</keyword>
<dbReference type="PANTHER" id="PTHR11067">
    <property type="entry name" value="INOSINE TRIPHOSPHATE PYROPHOSPHATASE/HAM1 PROTEIN"/>
    <property type="match status" value="1"/>
</dbReference>
<accession>A0A0B2UHF6</accession>
<comment type="similarity">
    <text evidence="1">Belongs to the HAM1 NTPase family.</text>
</comment>
<name>A0A0B2UHF6_9MICR</name>
<dbReference type="VEuPathDB" id="MicrosporidiaDB:M896_011660"/>
<dbReference type="InParanoid" id="A0A0B2UHF6"/>
<evidence type="ECO:0000256" key="2">
    <source>
        <dbReference type="ARBA" id="ARBA00022801"/>
    </source>
</evidence>
<dbReference type="SUPFAM" id="SSF52972">
    <property type="entry name" value="ITPase-like"/>
    <property type="match status" value="1"/>
</dbReference>
<dbReference type="GO" id="GO:0009143">
    <property type="term" value="P:nucleoside triphosphate catabolic process"/>
    <property type="evidence" value="ECO:0007669"/>
    <property type="project" value="InterPro"/>
</dbReference>
<dbReference type="InterPro" id="IPR029001">
    <property type="entry name" value="ITPase-like_fam"/>
</dbReference>
<dbReference type="HOGENOM" id="CLU_082080_1_0_1"/>
<gene>
    <name evidence="3" type="ORF">M896_011660</name>
</gene>
<dbReference type="PANTHER" id="PTHR11067:SF9">
    <property type="entry name" value="INOSINE TRIPHOSPHATE PYROPHOSPHATASE"/>
    <property type="match status" value="1"/>
</dbReference>
<dbReference type="GeneID" id="26261009"/>
<dbReference type="InterPro" id="IPR002637">
    <property type="entry name" value="RdgB/HAM1"/>
</dbReference>
<dbReference type="Proteomes" id="UP000031056">
    <property type="component" value="Unassembled WGS sequence"/>
</dbReference>
<reference evidence="3 4" key="1">
    <citation type="journal article" date="2014" name="MBio">
        <title>The Ordospora colligata genome; evolution of extreme reduction in microsporidia and host-to-parasite horizontal gene transfer.</title>
        <authorList>
            <person name="Pombert J.-F."/>
            <person name="Haag K.L."/>
            <person name="Beidas S."/>
            <person name="Ebert D."/>
            <person name="Keeling P.J."/>
        </authorList>
    </citation>
    <scope>NUCLEOTIDE SEQUENCE [LARGE SCALE GENOMIC DNA]</scope>
    <source>
        <strain evidence="3 4">OC4</strain>
    </source>
</reference>
<proteinExistence type="inferred from homology"/>